<accession>A0A0N4UCQ4</accession>
<dbReference type="AlphaFoldDB" id="A0A0N4UCQ4"/>
<feature type="region of interest" description="Disordered" evidence="1">
    <location>
        <begin position="340"/>
        <end position="385"/>
    </location>
</feature>
<dbReference type="EMBL" id="UYYG01001173">
    <property type="protein sequence ID" value="VDN58884.1"/>
    <property type="molecule type" value="Genomic_DNA"/>
</dbReference>
<dbReference type="WBParaSite" id="DME_0000505801-mRNA-1">
    <property type="protein sequence ID" value="DME_0000505801-mRNA-1"/>
    <property type="gene ID" value="DME_0000505801"/>
</dbReference>
<evidence type="ECO:0000313" key="4">
    <source>
        <dbReference type="Proteomes" id="UP000274756"/>
    </source>
</evidence>
<keyword evidence="4" id="KW-1185">Reference proteome</keyword>
<proteinExistence type="predicted"/>
<dbReference type="Proteomes" id="UP000274756">
    <property type="component" value="Unassembled WGS sequence"/>
</dbReference>
<evidence type="ECO:0000313" key="2">
    <source>
        <dbReference type="EMBL" id="VDN58884.1"/>
    </source>
</evidence>
<gene>
    <name evidence="2" type="ORF">DME_LOCUS8857</name>
</gene>
<protein>
    <submittedName>
        <fullName evidence="2 5">Uncharacterized protein</fullName>
    </submittedName>
</protein>
<sequence length="433" mass="50165">MDNTVKSSSRKSFMQEYQISDAPSEISSMQKTNSDELNSFERKLVLFDKQIELARKRRDDYLNFLKLKYPSWDPHNFLPLKNSSESSISKRLTNHLSTNIYHWDLNRLKLYQAKQSPCLEPNDPIPKNGTLMDIDLIHMKKRLQEISNDLYRFRNHRLSLSTQEFYQIQSPIIINSIKTDKFDKFLEIKKKINSIDPQLYSEQEATPADLDNFRAEQLMENYINEQKWKEEKQESFIHNSNNLSERKNLDATLDECIQPNELPPSSVRIPQEIIGGSTMKQRNKILDRDAKDKNLLTNFLSEEKNNQPLDNTTNLSGKIFFDGRKTSNYKKMIDIFKDANSSASEDDSEGSDDAKVAKQKSNTLKIDDGNNVRPSNVATRKNEDKLKENGENFLTKVLGETIPKKIQQLSSSNSDILKNITDHESDSDSDFFN</sequence>
<feature type="region of interest" description="Disordered" evidence="1">
    <location>
        <begin position="410"/>
        <end position="433"/>
    </location>
</feature>
<evidence type="ECO:0000313" key="3">
    <source>
        <dbReference type="Proteomes" id="UP000038040"/>
    </source>
</evidence>
<evidence type="ECO:0000313" key="5">
    <source>
        <dbReference type="WBParaSite" id="DME_0000505801-mRNA-1"/>
    </source>
</evidence>
<organism evidence="3 5">
    <name type="scientific">Dracunculus medinensis</name>
    <name type="common">Guinea worm</name>
    <dbReference type="NCBI Taxonomy" id="318479"/>
    <lineage>
        <taxon>Eukaryota</taxon>
        <taxon>Metazoa</taxon>
        <taxon>Ecdysozoa</taxon>
        <taxon>Nematoda</taxon>
        <taxon>Chromadorea</taxon>
        <taxon>Rhabditida</taxon>
        <taxon>Spirurina</taxon>
        <taxon>Dracunculoidea</taxon>
        <taxon>Dracunculidae</taxon>
        <taxon>Dracunculus</taxon>
    </lineage>
</organism>
<reference evidence="2 4" key="2">
    <citation type="submission" date="2018-11" db="EMBL/GenBank/DDBJ databases">
        <authorList>
            <consortium name="Pathogen Informatics"/>
        </authorList>
    </citation>
    <scope>NUCLEOTIDE SEQUENCE [LARGE SCALE GENOMIC DNA]</scope>
</reference>
<dbReference type="Proteomes" id="UP000038040">
    <property type="component" value="Unplaced"/>
</dbReference>
<dbReference type="OrthoDB" id="5799120at2759"/>
<reference evidence="5" key="1">
    <citation type="submission" date="2017-02" db="UniProtKB">
        <authorList>
            <consortium name="WormBaseParasite"/>
        </authorList>
    </citation>
    <scope>IDENTIFICATION</scope>
</reference>
<evidence type="ECO:0000256" key="1">
    <source>
        <dbReference type="SAM" id="MobiDB-lite"/>
    </source>
</evidence>
<name>A0A0N4UCQ4_DRAME</name>